<accession>A0A508X674</accession>
<evidence type="ECO:0000313" key="2">
    <source>
        <dbReference type="EMBL" id="VTZ63550.1"/>
    </source>
</evidence>
<reference evidence="1" key="1">
    <citation type="submission" date="2017-04" db="EMBL/GenBank/DDBJ databases">
        <authorList>
            <person name="Porter S."/>
            <person name="Friesen M.L."/>
            <person name="Faber-Hammond J."/>
        </authorList>
    </citation>
    <scope>NUCLEOTIDE SEQUENCE</scope>
    <source>
        <strain evidence="1">Str16</strain>
    </source>
</reference>
<dbReference type="Proteomes" id="UP001190825">
    <property type="component" value="Unassembled WGS sequence"/>
</dbReference>
<dbReference type="RefSeq" id="WP_028053997.1">
    <property type="nucleotide sequence ID" value="NZ_ATYC01000008.1"/>
</dbReference>
<reference evidence="1 3" key="2">
    <citation type="journal article" date="2018" name="FEMS Microbiol. Ecol.">
        <title>Co-invading symbiotic mutualists of Medicago polymorpha retain high ancestral diversity and contain diverse accessory genomes.</title>
        <authorList>
            <person name="Porter S.S."/>
            <person name="Faber-Hammond J.J."/>
            <person name="Friesen M.L."/>
        </authorList>
    </citation>
    <scope>NUCLEOTIDE SEQUENCE [LARGE SCALE GENOMIC DNA]</scope>
    <source>
        <strain evidence="1 3">Str16</strain>
    </source>
</reference>
<proteinExistence type="predicted"/>
<reference evidence="2" key="3">
    <citation type="submission" date="2019-06" db="EMBL/GenBank/DDBJ databases">
        <authorList>
            <person name="Le Quere A."/>
            <person name="Colella S."/>
        </authorList>
    </citation>
    <scope>NUCLEOTIDE SEQUENCE</scope>
    <source>
        <strain evidence="2">EmedicaeMD41</strain>
    </source>
</reference>
<dbReference type="EMBL" id="CABFNB010000118">
    <property type="protein sequence ID" value="VTZ63550.1"/>
    <property type="molecule type" value="Genomic_DNA"/>
</dbReference>
<sequence length="183" mass="19132">MRVVAGLFDDYDQARGAVSDLEAAGFASENMSIVANNAGDRCTSGGAVPGVTGLLMGLDLMVIPGVGPVVGAGWLASAAAGALTEDSAGGIIESLTHSGIEEEDAHLYAEGLRRGSALVVVKADEKLVAQADGILRNRNAVDISFRRRAFTEDGWTRFDAASNPYSLDEVTRERDRLSPPALL</sequence>
<evidence type="ECO:0000313" key="1">
    <source>
        <dbReference type="EMBL" id="PLU03214.1"/>
    </source>
</evidence>
<organism evidence="2">
    <name type="scientific">Sinorhizobium medicae</name>
    <dbReference type="NCBI Taxonomy" id="110321"/>
    <lineage>
        <taxon>Bacteria</taxon>
        <taxon>Pseudomonadati</taxon>
        <taxon>Pseudomonadota</taxon>
        <taxon>Alphaproteobacteria</taxon>
        <taxon>Hyphomicrobiales</taxon>
        <taxon>Rhizobiaceae</taxon>
        <taxon>Sinorhizobium/Ensifer group</taxon>
        <taxon>Sinorhizobium</taxon>
    </lineage>
</organism>
<dbReference type="AlphaFoldDB" id="A0A508X674"/>
<dbReference type="InterPro" id="IPR052948">
    <property type="entry name" value="Low_temp-induced_all0457"/>
</dbReference>
<keyword evidence="3" id="KW-1185">Reference proteome</keyword>
<dbReference type="PANTHER" id="PTHR36109">
    <property type="entry name" value="MEMBRANE PROTEIN-RELATED"/>
    <property type="match status" value="1"/>
</dbReference>
<name>A0A508X674_9HYPH</name>
<evidence type="ECO:0000313" key="3">
    <source>
        <dbReference type="Proteomes" id="UP001190825"/>
    </source>
</evidence>
<protein>
    <submittedName>
        <fullName evidence="2">Uncharacterized protein</fullName>
    </submittedName>
</protein>
<dbReference type="Proteomes" id="UP000507954">
    <property type="component" value="Unassembled WGS sequence"/>
</dbReference>
<dbReference type="PANTHER" id="PTHR36109:SF2">
    <property type="entry name" value="MEMBRANE PROTEIN"/>
    <property type="match status" value="1"/>
</dbReference>
<gene>
    <name evidence="1" type="ORF">BMJ33_14360</name>
    <name evidence="2" type="ORF">EMEDMD4_500106</name>
</gene>
<dbReference type="EMBL" id="NBUC01000072">
    <property type="protein sequence ID" value="PLU03214.1"/>
    <property type="molecule type" value="Genomic_DNA"/>
</dbReference>